<protein>
    <submittedName>
        <fullName evidence="1">Gamma-glutamyltransferase family protein</fullName>
    </submittedName>
</protein>
<evidence type="ECO:0000313" key="2">
    <source>
        <dbReference type="Proteomes" id="UP000228948"/>
    </source>
</evidence>
<dbReference type="InterPro" id="IPR029055">
    <property type="entry name" value="Ntn_hydrolases_N"/>
</dbReference>
<dbReference type="Gene3D" id="1.10.246.130">
    <property type="match status" value="1"/>
</dbReference>
<dbReference type="AlphaFoldDB" id="A0A2K8KCA0"/>
<keyword evidence="2" id="KW-1185">Reference proteome</keyword>
<organism evidence="1 2">
    <name type="scientific">Roseinatronobacter bogoriensis subsp. barguzinensis</name>
    <dbReference type="NCBI Taxonomy" id="441209"/>
    <lineage>
        <taxon>Bacteria</taxon>
        <taxon>Pseudomonadati</taxon>
        <taxon>Pseudomonadota</taxon>
        <taxon>Alphaproteobacteria</taxon>
        <taxon>Rhodobacterales</taxon>
        <taxon>Paracoccaceae</taxon>
        <taxon>Roseinatronobacter</taxon>
    </lineage>
</organism>
<dbReference type="Gene3D" id="3.60.20.40">
    <property type="match status" value="1"/>
</dbReference>
<gene>
    <name evidence="1" type="ORF">BG454_05445</name>
</gene>
<dbReference type="GO" id="GO:0016740">
    <property type="term" value="F:transferase activity"/>
    <property type="evidence" value="ECO:0007669"/>
    <property type="project" value="UniProtKB-KW"/>
</dbReference>
<dbReference type="SUPFAM" id="SSF56235">
    <property type="entry name" value="N-terminal nucleophile aminohydrolases (Ntn hydrolases)"/>
    <property type="match status" value="1"/>
</dbReference>
<dbReference type="InterPro" id="IPR043138">
    <property type="entry name" value="GGT_lsub"/>
</dbReference>
<name>A0A2K8KCA0_9RHOB</name>
<proteinExistence type="predicted"/>
<evidence type="ECO:0000313" key="1">
    <source>
        <dbReference type="EMBL" id="ATX65335.1"/>
    </source>
</evidence>
<dbReference type="InterPro" id="IPR043137">
    <property type="entry name" value="GGT_ssub_C"/>
</dbReference>
<dbReference type="EMBL" id="CP024899">
    <property type="protein sequence ID" value="ATX65335.1"/>
    <property type="molecule type" value="Genomic_DNA"/>
</dbReference>
<dbReference type="PANTHER" id="PTHR43881:SF1">
    <property type="entry name" value="GAMMA-GLUTAMYLTRANSPEPTIDASE (AFU_ORTHOLOGUE AFUA_4G13580)"/>
    <property type="match status" value="1"/>
</dbReference>
<dbReference type="STRING" id="441209.GCA_001870665_00003"/>
<dbReference type="KEGG" id="rbg:BG454_05445"/>
<sequence>MPLRHDALYPSRRSPVLAENVAATSHPLATQAALSMMARGGNAIDAAIAAAATLTVVEPTGNGLGSDAFCILWDGKELHGLNASGMSPEAWTPGRFQGQTEIPFRGWGSVTVPGAVSAWAELSHRFGKLDLPTVLAPAISYAEDGFVVSPVIGALWQRGAEVLSDQAGFAEMFMPGGRAPKAGERFRSADLARSLQRIAESGGRDFYEGTLADKIVAHARENGAVLNATDLATHRPEWCGTLSTDFKDVSLHEIPPNGQGIAALMALGMLEHLDLEGLEADDTLALHLQIEAIKLAFADLHSFVADQRYMTEVTPQDLINPDYLKTRAQLISRDKAQVHGPGAPKHGGTVYLTTADSSGMMVSFIQSNYSGFGSGVVVPGTGISLQNRGAGFTLEPGHPNEVGPRKRPFQTIIPGFLMQGGRPKMSFGVMGGPMQAQGHLQMAMRTQLWGQDVQTAADAPRWRVIEGNKVACEATLPEATRARLAEMGHEISVEQPDSAFGFGGAQLIERLECGGYAAGSDPRKDGQAGGF</sequence>
<dbReference type="Proteomes" id="UP000228948">
    <property type="component" value="Chromosome"/>
</dbReference>
<keyword evidence="1" id="KW-0808">Transferase</keyword>
<dbReference type="Pfam" id="PF01019">
    <property type="entry name" value="G_glu_transpept"/>
    <property type="match status" value="1"/>
</dbReference>
<dbReference type="OrthoDB" id="9781342at2"/>
<accession>A0A2K8KCA0</accession>
<dbReference type="PRINTS" id="PR01210">
    <property type="entry name" value="GGTRANSPTASE"/>
</dbReference>
<reference evidence="1 2" key="1">
    <citation type="submission" date="2017-11" db="EMBL/GenBank/DDBJ databases">
        <title>Revised Sequence and Annotation of the Rhodobaca barguzinensis strain alga05 Genome.</title>
        <authorList>
            <person name="Kopejtka K."/>
            <person name="Tomasch J.M."/>
            <person name="Bunk B."/>
            <person name="Koblizek M."/>
        </authorList>
    </citation>
    <scope>NUCLEOTIDE SEQUENCE [LARGE SCALE GENOMIC DNA]</scope>
    <source>
        <strain evidence="2">alga05</strain>
    </source>
</reference>
<dbReference type="RefSeq" id="WP_071478914.1">
    <property type="nucleotide sequence ID" value="NZ_CP024899.1"/>
</dbReference>
<dbReference type="PANTHER" id="PTHR43881">
    <property type="entry name" value="GAMMA-GLUTAMYLTRANSPEPTIDASE (AFU_ORTHOLOGUE AFUA_4G13580)"/>
    <property type="match status" value="1"/>
</dbReference>
<dbReference type="InterPro" id="IPR052896">
    <property type="entry name" value="GGT-like_enzyme"/>
</dbReference>